<keyword evidence="7" id="KW-0325">Glycoprotein</keyword>
<dbReference type="SMART" id="SM00327">
    <property type="entry name" value="VWA"/>
    <property type="match status" value="1"/>
</dbReference>
<dbReference type="InterPro" id="IPR013694">
    <property type="entry name" value="VIT"/>
</dbReference>
<feature type="domain" description="VWFA" evidence="10">
    <location>
        <begin position="287"/>
        <end position="463"/>
    </location>
</feature>
<dbReference type="Gene3D" id="3.40.50.410">
    <property type="entry name" value="von Willebrand factor, type A domain"/>
    <property type="match status" value="1"/>
</dbReference>
<dbReference type="STRING" id="307972.A0A2G8LAG9"/>
<dbReference type="Pfam" id="PF08487">
    <property type="entry name" value="VIT"/>
    <property type="match status" value="1"/>
</dbReference>
<dbReference type="Pfam" id="PF13768">
    <property type="entry name" value="VWA_3"/>
    <property type="match status" value="1"/>
</dbReference>
<dbReference type="PROSITE" id="PS50234">
    <property type="entry name" value="VWFA"/>
    <property type="match status" value="1"/>
</dbReference>
<keyword evidence="13" id="KW-1185">Reference proteome</keyword>
<dbReference type="OrthoDB" id="299997at2759"/>
<proteinExistence type="inferred from homology"/>
<feature type="signal peptide" evidence="9">
    <location>
        <begin position="1"/>
        <end position="19"/>
    </location>
</feature>
<feature type="region of interest" description="Disordered" evidence="8">
    <location>
        <begin position="622"/>
        <end position="654"/>
    </location>
</feature>
<evidence type="ECO:0000256" key="4">
    <source>
        <dbReference type="ARBA" id="ARBA00022690"/>
    </source>
</evidence>
<dbReference type="PROSITE" id="PS51468">
    <property type="entry name" value="VIT"/>
    <property type="match status" value="1"/>
</dbReference>
<dbReference type="InterPro" id="IPR002035">
    <property type="entry name" value="VWF_A"/>
</dbReference>
<dbReference type="GO" id="GO:0030212">
    <property type="term" value="P:hyaluronan metabolic process"/>
    <property type="evidence" value="ECO:0007669"/>
    <property type="project" value="InterPro"/>
</dbReference>
<comment type="caution">
    <text evidence="12">The sequence shown here is derived from an EMBL/GenBank/DDBJ whole genome shotgun (WGS) entry which is preliminary data.</text>
</comment>
<protein>
    <submittedName>
        <fullName evidence="12">Putative inter-alpha-trypsin inhibitor heavy chain H3</fullName>
    </submittedName>
</protein>
<comment type="subcellular location">
    <subcellularLocation>
        <location evidence="1">Secreted</location>
    </subcellularLocation>
</comment>
<evidence type="ECO:0000313" key="13">
    <source>
        <dbReference type="Proteomes" id="UP000230750"/>
    </source>
</evidence>
<evidence type="ECO:0000256" key="8">
    <source>
        <dbReference type="SAM" id="MobiDB-lite"/>
    </source>
</evidence>
<evidence type="ECO:0000256" key="1">
    <source>
        <dbReference type="ARBA" id="ARBA00004613"/>
    </source>
</evidence>
<evidence type="ECO:0000259" key="10">
    <source>
        <dbReference type="PROSITE" id="PS50234"/>
    </source>
</evidence>
<feature type="domain" description="VIT" evidence="11">
    <location>
        <begin position="34"/>
        <end position="163"/>
    </location>
</feature>
<accession>A0A2G8LAG9</accession>
<reference evidence="12 13" key="1">
    <citation type="journal article" date="2017" name="PLoS Biol.">
        <title>The sea cucumber genome provides insights into morphological evolution and visceral regeneration.</title>
        <authorList>
            <person name="Zhang X."/>
            <person name="Sun L."/>
            <person name="Yuan J."/>
            <person name="Sun Y."/>
            <person name="Gao Y."/>
            <person name="Zhang L."/>
            <person name="Li S."/>
            <person name="Dai H."/>
            <person name="Hamel J.F."/>
            <person name="Liu C."/>
            <person name="Yu Y."/>
            <person name="Liu S."/>
            <person name="Lin W."/>
            <person name="Guo K."/>
            <person name="Jin S."/>
            <person name="Xu P."/>
            <person name="Storey K.B."/>
            <person name="Huan P."/>
            <person name="Zhang T."/>
            <person name="Zhou Y."/>
            <person name="Zhang J."/>
            <person name="Lin C."/>
            <person name="Li X."/>
            <person name="Xing L."/>
            <person name="Huo D."/>
            <person name="Sun M."/>
            <person name="Wang L."/>
            <person name="Mercier A."/>
            <person name="Li F."/>
            <person name="Yang H."/>
            <person name="Xiang J."/>
        </authorList>
    </citation>
    <scope>NUCLEOTIDE SEQUENCE [LARGE SCALE GENOMIC DNA]</scope>
    <source>
        <strain evidence="12">Shaxun</strain>
        <tissue evidence="12">Muscle</tissue>
    </source>
</reference>
<keyword evidence="3" id="KW-0964">Secreted</keyword>
<keyword evidence="4" id="KW-0646">Protease inhibitor</keyword>
<evidence type="ECO:0000313" key="12">
    <source>
        <dbReference type="EMBL" id="PIK57263.1"/>
    </source>
</evidence>
<evidence type="ECO:0000256" key="6">
    <source>
        <dbReference type="ARBA" id="ARBA00022900"/>
    </source>
</evidence>
<dbReference type="AlphaFoldDB" id="A0A2G8LAG9"/>
<keyword evidence="6" id="KW-0722">Serine protease inhibitor</keyword>
<gene>
    <name evidence="12" type="ORF">BSL78_05833</name>
</gene>
<dbReference type="Proteomes" id="UP000230750">
    <property type="component" value="Unassembled WGS sequence"/>
</dbReference>
<evidence type="ECO:0000256" key="5">
    <source>
        <dbReference type="ARBA" id="ARBA00022729"/>
    </source>
</evidence>
<dbReference type="PANTHER" id="PTHR10338:SF108">
    <property type="entry name" value="INTER-ALPHA-TRYPSIN INHIBITOR HEAVY CHAIN H4-LIKE PROTEIN"/>
    <property type="match status" value="1"/>
</dbReference>
<dbReference type="Pfam" id="PF06668">
    <property type="entry name" value="ITI_HC_C"/>
    <property type="match status" value="1"/>
</dbReference>
<dbReference type="SMART" id="SM00609">
    <property type="entry name" value="VIT"/>
    <property type="match status" value="1"/>
</dbReference>
<evidence type="ECO:0000256" key="3">
    <source>
        <dbReference type="ARBA" id="ARBA00022525"/>
    </source>
</evidence>
<keyword evidence="5 9" id="KW-0732">Signal</keyword>
<dbReference type="PANTHER" id="PTHR10338">
    <property type="entry name" value="INTER-ALPHA-TRYPSIN INHIBITOR HEAVY CHAIN FAMILY MEMBER"/>
    <property type="match status" value="1"/>
</dbReference>
<sequence>MKFAIVLVLIGSILPPVFGLHLFVGTGPSTQDKIKNRARRDVDLVAPPVVTSYHITSSITARYVSTSAVATLVNEDDVSQEAAFTFQMTPGAFISDFIMIVDGVTYKAQIQERQMAEKAYDQAVSKGESAAQVSQDSDASARFKIDLNIQGDTTVVFNLTYQELLLRDKGLFTHKIYVAAGQVTDLRVDVNILEPQGLTVVDATWNPEEDGLIPEVTFDSSESTTANVVFNPSKQDQSHVSRTDGLSGLLIVSYDVEHNLDGGDLLISNGYFVHHISPEGLPPAPKKVIFVIDVSASMWGPKMTQTTAAMVSILDELRDIDSFNILLFSNDVEYWKESPVPASIENKLEAQEYVRCLRAKSATNIYDALVAATDQFNVTDDAYPAIVFLTDGRPNIGVTDPRDIVDSVNKAIGKRVALFCIGIGPDVDDALLEALATENQGLYRKVFIDSSAAVQMCGFFGEVATPLLYHVSIRYKEGAVDKQSLTDDEFLSYFDGKELVVAGKVSDEFDGDSLDVVVTGKGRQDDVELDVSKKLNELVSPGIDEGFAERMWAFLTIKECLKRARRHSLPQEEQPGSQELNAKALELSLKYSFVTSMASLLILRPPEIIPTESIPLATSSLPLIRPQPLTPEAPEEQQSKEDASQVKPGSPSSRVGADPHFIIDVPHTNLTICFDIQANDGTTLSLISDPVRDIYVSAKVKPVEKSDPHARPLDSPPPSLLGSLGVQLGYYKVLVTTENVVVDSEIVMQWGTARSVIIGSYNITIHDARNLTIKIDDDIQMHVTLHNHWRNHPDHIDFFVQTEGGFSRKVHGLLGQFQYKPIHMLNPLVGHSANGHIKGILNVDGHKKNVFKMKEAIDQTYDCWWSLPETYIDGETEQYFLADYFSRFNTISV</sequence>
<dbReference type="InterPro" id="IPR010600">
    <property type="entry name" value="ITI_HC_C"/>
</dbReference>
<dbReference type="InterPro" id="IPR050934">
    <property type="entry name" value="ITIH"/>
</dbReference>
<organism evidence="12 13">
    <name type="scientific">Stichopus japonicus</name>
    <name type="common">Sea cucumber</name>
    <dbReference type="NCBI Taxonomy" id="307972"/>
    <lineage>
        <taxon>Eukaryota</taxon>
        <taxon>Metazoa</taxon>
        <taxon>Echinodermata</taxon>
        <taxon>Eleutherozoa</taxon>
        <taxon>Echinozoa</taxon>
        <taxon>Holothuroidea</taxon>
        <taxon>Aspidochirotacea</taxon>
        <taxon>Aspidochirotida</taxon>
        <taxon>Stichopodidae</taxon>
        <taxon>Apostichopus</taxon>
    </lineage>
</organism>
<dbReference type="GO" id="GO:0004867">
    <property type="term" value="F:serine-type endopeptidase inhibitor activity"/>
    <property type="evidence" value="ECO:0007669"/>
    <property type="project" value="UniProtKB-KW"/>
</dbReference>
<evidence type="ECO:0000256" key="2">
    <source>
        <dbReference type="ARBA" id="ARBA00010158"/>
    </source>
</evidence>
<dbReference type="GO" id="GO:0005576">
    <property type="term" value="C:extracellular region"/>
    <property type="evidence" value="ECO:0007669"/>
    <property type="project" value="UniProtKB-SubCell"/>
</dbReference>
<dbReference type="InterPro" id="IPR036465">
    <property type="entry name" value="vWFA_dom_sf"/>
</dbReference>
<evidence type="ECO:0000256" key="9">
    <source>
        <dbReference type="SAM" id="SignalP"/>
    </source>
</evidence>
<dbReference type="EMBL" id="MRZV01000148">
    <property type="protein sequence ID" value="PIK57263.1"/>
    <property type="molecule type" value="Genomic_DNA"/>
</dbReference>
<dbReference type="SUPFAM" id="SSF53300">
    <property type="entry name" value="vWA-like"/>
    <property type="match status" value="1"/>
</dbReference>
<feature type="chain" id="PRO_5013748568" evidence="9">
    <location>
        <begin position="20"/>
        <end position="893"/>
    </location>
</feature>
<comment type="similarity">
    <text evidence="2">Belongs to the ITIH family.</text>
</comment>
<evidence type="ECO:0000256" key="7">
    <source>
        <dbReference type="ARBA" id="ARBA00023180"/>
    </source>
</evidence>
<evidence type="ECO:0000259" key="11">
    <source>
        <dbReference type="PROSITE" id="PS51468"/>
    </source>
</evidence>
<name>A0A2G8LAG9_STIJA</name>